<proteinExistence type="predicted"/>
<dbReference type="Proteomes" id="UP000541421">
    <property type="component" value="Unassembled WGS sequence"/>
</dbReference>
<organism evidence="2 3">
    <name type="scientific">Pelistega europaea</name>
    <dbReference type="NCBI Taxonomy" id="106147"/>
    <lineage>
        <taxon>Bacteria</taxon>
        <taxon>Pseudomonadati</taxon>
        <taxon>Pseudomonadota</taxon>
        <taxon>Betaproteobacteria</taxon>
        <taxon>Burkholderiales</taxon>
        <taxon>Alcaligenaceae</taxon>
        <taxon>Pelistega</taxon>
    </lineage>
</organism>
<reference evidence="2 3" key="1">
    <citation type="submission" date="2020-05" db="EMBL/GenBank/DDBJ databases">
        <authorList>
            <person name="Niu N."/>
        </authorList>
    </citation>
    <scope>NUCLEOTIDE SEQUENCE [LARGE SCALE GENOMIC DNA]</scope>
    <source>
        <strain evidence="2 3">LMG10982</strain>
    </source>
</reference>
<evidence type="ECO:0000313" key="3">
    <source>
        <dbReference type="Proteomes" id="UP000541421"/>
    </source>
</evidence>
<feature type="domain" description="Integrase catalytic" evidence="1">
    <location>
        <begin position="1"/>
        <end position="26"/>
    </location>
</feature>
<dbReference type="AlphaFoldDB" id="A0A7Y4L904"/>
<accession>A0A7Y4L904</accession>
<keyword evidence="3" id="KW-1185">Reference proteome</keyword>
<dbReference type="InterPro" id="IPR001584">
    <property type="entry name" value="Integrase_cat-core"/>
</dbReference>
<name>A0A7Y4L904_9BURK</name>
<evidence type="ECO:0000313" key="2">
    <source>
        <dbReference type="EMBL" id="NOL49103.1"/>
    </source>
</evidence>
<comment type="caution">
    <text evidence="2">The sequence shown here is derived from an EMBL/GenBank/DDBJ whole genome shotgun (WGS) entry which is preliminary data.</text>
</comment>
<dbReference type="EMBL" id="JABGBO010000003">
    <property type="protein sequence ID" value="NOL49103.1"/>
    <property type="molecule type" value="Genomic_DNA"/>
</dbReference>
<gene>
    <name evidence="2" type="ORF">HKX40_02955</name>
</gene>
<protein>
    <submittedName>
        <fullName evidence="2">IS3 family transposase</fullName>
    </submittedName>
</protein>
<sequence length="31" mass="3773">YIHYYNHERIHTKLRGLPPVQYRLQSSNTTS</sequence>
<dbReference type="Pfam" id="PF13333">
    <property type="entry name" value="rve_2"/>
    <property type="match status" value="1"/>
</dbReference>
<dbReference type="GO" id="GO:0015074">
    <property type="term" value="P:DNA integration"/>
    <property type="evidence" value="ECO:0007669"/>
    <property type="project" value="InterPro"/>
</dbReference>
<dbReference type="RefSeq" id="WP_171588084.1">
    <property type="nucleotide sequence ID" value="NZ_JABGBO010000003.1"/>
</dbReference>
<feature type="non-terminal residue" evidence="2">
    <location>
        <position position="1"/>
    </location>
</feature>
<evidence type="ECO:0000259" key="1">
    <source>
        <dbReference type="Pfam" id="PF13333"/>
    </source>
</evidence>